<dbReference type="Proteomes" id="UP000233425">
    <property type="component" value="Unassembled WGS sequence"/>
</dbReference>
<evidence type="ECO:0008006" key="4">
    <source>
        <dbReference type="Google" id="ProtNLM"/>
    </source>
</evidence>
<dbReference type="SUPFAM" id="SSF69318">
    <property type="entry name" value="Integrin alpha N-terminal domain"/>
    <property type="match status" value="1"/>
</dbReference>
<gene>
    <name evidence="2" type="ORF">RBATCC27255_00968</name>
</gene>
<dbReference type="InterPro" id="IPR028994">
    <property type="entry name" value="Integrin_alpha_N"/>
</dbReference>
<dbReference type="AlphaFoldDB" id="A0A2N0UV32"/>
<protein>
    <recommendedName>
        <fullName evidence="4">VCBS repeat-containing protein</fullName>
    </recommendedName>
</protein>
<keyword evidence="3" id="KW-1185">Reference proteome</keyword>
<evidence type="ECO:0000256" key="1">
    <source>
        <dbReference type="SAM" id="SignalP"/>
    </source>
</evidence>
<evidence type="ECO:0000313" key="2">
    <source>
        <dbReference type="EMBL" id="PKD30837.1"/>
    </source>
</evidence>
<proteinExistence type="predicted"/>
<dbReference type="RefSeq" id="WP_101028990.1">
    <property type="nucleotide sequence ID" value="NZ_CABMMZ010000045.1"/>
</dbReference>
<evidence type="ECO:0000313" key="3">
    <source>
        <dbReference type="Proteomes" id="UP000233425"/>
    </source>
</evidence>
<organism evidence="2 3">
    <name type="scientific">Ruminococcus bromii</name>
    <dbReference type="NCBI Taxonomy" id="40518"/>
    <lineage>
        <taxon>Bacteria</taxon>
        <taxon>Bacillati</taxon>
        <taxon>Bacillota</taxon>
        <taxon>Clostridia</taxon>
        <taxon>Eubacteriales</taxon>
        <taxon>Oscillospiraceae</taxon>
        <taxon>Ruminococcus</taxon>
    </lineage>
</organism>
<keyword evidence="1" id="KW-0732">Signal</keyword>
<sequence length="445" mass="49255">MKIKKLISAVLFGSMLLCMSGCNISDFSADNLLRPPKAVGDEAEIEQLIAKTADSGYTLKYPKNGKFRSAIIMTDLDGNESNEAVAFFRNSAETSSVHMLVMYSKDNSWKIASDNIFETTDIDSVDFADVTGNGKAEIIVNSTTYTPNVGKLSCYSYSDGKTSDIGSGQSCSSFVTGDFDGDGTNEIISLVLYTTENEALASMLDYNEDSKSLYAKAMANMDPNVVKYKNIAVTKLDNDITGIVVDGTSASEITNTQVIFYSRDLAILRNPMFKEKTKNISERTSSVICSDIDKDGSLEIPVTLALPKQKGDTKNIYADKIIWNSFDTVKENLIKKQTAVINYDFMFMMSYPDKWDENKVTAITDLKKGTTSFFAWNGSKLDTELFEIKVLPINEWESGKSNNFTLITKDDKYAYTFNNINPDTQISLSDDEIKTGFMTLVQSGI</sequence>
<feature type="signal peptide" evidence="1">
    <location>
        <begin position="1"/>
        <end position="20"/>
    </location>
</feature>
<accession>A0A2N0UV32</accession>
<name>A0A2N0UV32_9FIRM</name>
<dbReference type="EMBL" id="NNSR01000045">
    <property type="protein sequence ID" value="PKD30837.1"/>
    <property type="molecule type" value="Genomic_DNA"/>
</dbReference>
<feature type="chain" id="PRO_5039106214" description="VCBS repeat-containing protein" evidence="1">
    <location>
        <begin position="21"/>
        <end position="445"/>
    </location>
</feature>
<reference evidence="2" key="1">
    <citation type="journal article" date="2018" name="Environ. Microbiol.">
        <title>Sporulation capability and amylosome conservation among diverse human colonic and rumen isolates of the keystone starch-degrader Ruminococcus bromii.</title>
        <authorList>
            <person name="Mukhopadhya I."/>
            <person name="Morais S."/>
            <person name="Laverde-Gomez J."/>
            <person name="Sheridan P.O."/>
            <person name="Walker A.W."/>
            <person name="Kelly W."/>
            <person name="Klieve A.V."/>
            <person name="Ouwerkerk D."/>
            <person name="Duncan S.H."/>
            <person name="Louis P."/>
            <person name="Koropatkin N."/>
            <person name="Cockburn D."/>
            <person name="Kibler R."/>
            <person name="Cooper P.J."/>
            <person name="Sandoval C."/>
            <person name="Crost E."/>
            <person name="Juge N."/>
            <person name="Bayer E.A."/>
            <person name="Flint H.J."/>
        </authorList>
    </citation>
    <scope>NUCLEOTIDE SEQUENCE [LARGE SCALE GENOMIC DNA]</scope>
    <source>
        <strain evidence="2">ATCC 27255</strain>
    </source>
</reference>
<comment type="caution">
    <text evidence="2">The sequence shown here is derived from an EMBL/GenBank/DDBJ whole genome shotgun (WGS) entry which is preliminary data.</text>
</comment>